<dbReference type="AlphaFoldDB" id="A0A4R2Q1B3"/>
<name>A0A4R2Q1B3_9RHOB</name>
<dbReference type="PANTHER" id="PTHR35175">
    <property type="entry name" value="DUF1289 DOMAIN-CONTAINING PROTEIN"/>
    <property type="match status" value="1"/>
</dbReference>
<comment type="caution">
    <text evidence="1">The sequence shown here is derived from an EMBL/GenBank/DDBJ whole genome shotgun (WGS) entry which is preliminary data.</text>
</comment>
<dbReference type="InterPro" id="IPR010710">
    <property type="entry name" value="DUF1289"/>
</dbReference>
<reference evidence="1 2" key="1">
    <citation type="submission" date="2019-03" db="EMBL/GenBank/DDBJ databases">
        <title>Genomic Encyclopedia of Type Strains, Phase IV (KMG-IV): sequencing the most valuable type-strain genomes for metagenomic binning, comparative biology and taxonomic classification.</title>
        <authorList>
            <person name="Goeker M."/>
        </authorList>
    </citation>
    <scope>NUCLEOTIDE SEQUENCE [LARGE SCALE GENOMIC DNA]</scope>
    <source>
        <strain evidence="1 2">DSM 18063</strain>
    </source>
</reference>
<dbReference type="OrthoDB" id="9811423at2"/>
<proteinExistence type="predicted"/>
<accession>A0A4R2Q1B3</accession>
<gene>
    <name evidence="1" type="ORF">EV662_10374</name>
</gene>
<sequence length="69" mass="7443">MSEDRPSRVAGAIESPCTRVCVVDPKSRLCTGCLRSIDEITAWTRMSPAERRQIMGELPGRRGLPGGAG</sequence>
<dbReference type="Proteomes" id="UP000294835">
    <property type="component" value="Unassembled WGS sequence"/>
</dbReference>
<protein>
    <submittedName>
        <fullName evidence="1">Uncharacterized protein DUF1289</fullName>
    </submittedName>
</protein>
<dbReference type="PANTHER" id="PTHR35175:SF2">
    <property type="entry name" value="DUF1289 DOMAIN-CONTAINING PROTEIN"/>
    <property type="match status" value="1"/>
</dbReference>
<dbReference type="Pfam" id="PF06945">
    <property type="entry name" value="DUF1289"/>
    <property type="match status" value="1"/>
</dbReference>
<evidence type="ECO:0000313" key="2">
    <source>
        <dbReference type="Proteomes" id="UP000294835"/>
    </source>
</evidence>
<dbReference type="RefSeq" id="WP_132461316.1">
    <property type="nucleotide sequence ID" value="NZ_SLXP01000003.1"/>
</dbReference>
<evidence type="ECO:0000313" key="1">
    <source>
        <dbReference type="EMBL" id="TCP42169.1"/>
    </source>
</evidence>
<organism evidence="1 2">
    <name type="scientific">Rhodovulum marinum</name>
    <dbReference type="NCBI Taxonomy" id="320662"/>
    <lineage>
        <taxon>Bacteria</taxon>
        <taxon>Pseudomonadati</taxon>
        <taxon>Pseudomonadota</taxon>
        <taxon>Alphaproteobacteria</taxon>
        <taxon>Rhodobacterales</taxon>
        <taxon>Paracoccaceae</taxon>
        <taxon>Rhodovulum</taxon>
    </lineage>
</organism>
<keyword evidence="2" id="KW-1185">Reference proteome</keyword>
<dbReference type="EMBL" id="SLXP01000003">
    <property type="protein sequence ID" value="TCP42169.1"/>
    <property type="molecule type" value="Genomic_DNA"/>
</dbReference>